<evidence type="ECO:0000313" key="6">
    <source>
        <dbReference type="Proteomes" id="UP000663844"/>
    </source>
</evidence>
<protein>
    <submittedName>
        <fullName evidence="4">Uncharacterized protein</fullName>
    </submittedName>
</protein>
<dbReference type="Proteomes" id="UP000663881">
    <property type="component" value="Unassembled WGS sequence"/>
</dbReference>
<reference evidence="4" key="1">
    <citation type="submission" date="2021-02" db="EMBL/GenBank/DDBJ databases">
        <authorList>
            <person name="Nowell W R."/>
        </authorList>
    </citation>
    <scope>NUCLEOTIDE SEQUENCE</scope>
</reference>
<dbReference type="EMBL" id="CAJOAZ010001101">
    <property type="protein sequence ID" value="CAF3764402.1"/>
    <property type="molecule type" value="Genomic_DNA"/>
</dbReference>
<sequence length="89" mass="10848">MIKVRRVSQQVNLFKTVGHRAMHDVLVEELCKLKENYRKQFNEIELNKDQNNLEFIYNWIKKINEIKMINALKKLQEILMKQYEIDPID</sequence>
<dbReference type="EMBL" id="CAJNOG010000086">
    <property type="protein sequence ID" value="CAF0917986.1"/>
    <property type="molecule type" value="Genomic_DNA"/>
</dbReference>
<dbReference type="EMBL" id="CAJNON010000085">
    <property type="protein sequence ID" value="CAF0940127.1"/>
    <property type="molecule type" value="Genomic_DNA"/>
</dbReference>
<evidence type="ECO:0000313" key="5">
    <source>
        <dbReference type="EMBL" id="CAF4111735.1"/>
    </source>
</evidence>
<dbReference type="AlphaFoldDB" id="A0A818Z1Q6"/>
<dbReference type="EMBL" id="CAJOAY010005558">
    <property type="protein sequence ID" value="CAF4111735.1"/>
    <property type="molecule type" value="Genomic_DNA"/>
</dbReference>
<comment type="caution">
    <text evidence="4">The sequence shown here is derived from an EMBL/GenBank/DDBJ whole genome shotgun (WGS) entry which is preliminary data.</text>
</comment>
<dbReference type="Proteomes" id="UP000663845">
    <property type="component" value="Unassembled WGS sequence"/>
</dbReference>
<name>A0A818Z1Q6_9BILA</name>
<accession>A0A818Z1Q6</accession>
<organism evidence="4 6">
    <name type="scientific">Adineta steineri</name>
    <dbReference type="NCBI Taxonomy" id="433720"/>
    <lineage>
        <taxon>Eukaryota</taxon>
        <taxon>Metazoa</taxon>
        <taxon>Spiralia</taxon>
        <taxon>Gnathifera</taxon>
        <taxon>Rotifera</taxon>
        <taxon>Eurotatoria</taxon>
        <taxon>Bdelloidea</taxon>
        <taxon>Adinetida</taxon>
        <taxon>Adinetidae</taxon>
        <taxon>Adineta</taxon>
    </lineage>
</organism>
<proteinExistence type="predicted"/>
<keyword evidence="1" id="KW-0175">Coiled coil</keyword>
<evidence type="ECO:0000313" key="3">
    <source>
        <dbReference type="EMBL" id="CAF0940127.1"/>
    </source>
</evidence>
<gene>
    <name evidence="2" type="ORF">JYZ213_LOCUS11450</name>
    <name evidence="5" type="ORF">OKA104_LOCUS36246</name>
    <name evidence="4" type="ORF">OXD698_LOCUS16213</name>
    <name evidence="3" type="ORF">VCS650_LOCUS11447</name>
</gene>
<dbReference type="Proteomes" id="UP000663891">
    <property type="component" value="Unassembled WGS sequence"/>
</dbReference>
<evidence type="ECO:0000256" key="1">
    <source>
        <dbReference type="SAM" id="Coils"/>
    </source>
</evidence>
<feature type="coiled-coil region" evidence="1">
    <location>
        <begin position="27"/>
        <end position="54"/>
    </location>
</feature>
<evidence type="ECO:0000313" key="2">
    <source>
        <dbReference type="EMBL" id="CAF0917986.1"/>
    </source>
</evidence>
<evidence type="ECO:0000313" key="4">
    <source>
        <dbReference type="EMBL" id="CAF3764402.1"/>
    </source>
</evidence>
<dbReference type="Proteomes" id="UP000663844">
    <property type="component" value="Unassembled WGS sequence"/>
</dbReference>